<reference evidence="3" key="1">
    <citation type="journal article" date="2019" name="Int. J. Syst. Evol. Microbiol.">
        <title>The Global Catalogue of Microorganisms (GCM) 10K type strain sequencing project: providing services to taxonomists for standard genome sequencing and annotation.</title>
        <authorList>
            <consortium name="The Broad Institute Genomics Platform"/>
            <consortium name="The Broad Institute Genome Sequencing Center for Infectious Disease"/>
            <person name="Wu L."/>
            <person name="Ma J."/>
        </authorList>
    </citation>
    <scope>NUCLEOTIDE SEQUENCE [LARGE SCALE GENOMIC DNA]</scope>
    <source>
        <strain evidence="3">JCM 15896</strain>
    </source>
</reference>
<dbReference type="EMBL" id="BAAAFD010000014">
    <property type="protein sequence ID" value="GAA0859781.1"/>
    <property type="molecule type" value="Genomic_DNA"/>
</dbReference>
<name>A0ABP3X3R0_9ALTE</name>
<protein>
    <recommendedName>
        <fullName evidence="4">Lipoprotein</fullName>
    </recommendedName>
</protein>
<feature type="region of interest" description="Disordered" evidence="1">
    <location>
        <begin position="112"/>
        <end position="142"/>
    </location>
</feature>
<evidence type="ECO:0008006" key="4">
    <source>
        <dbReference type="Google" id="ProtNLM"/>
    </source>
</evidence>
<gene>
    <name evidence="2" type="ORF">GCM10009114_34510</name>
</gene>
<sequence>MKKVLFSLGICLLLQGCQSSPDFLGKASQDQRLITNDSASKILSEQTHTAAVEVDKYINGVFDKPAFKVVVMNQNTTPLTISTENIQVFVDGQPVALIAPSKVQAERLRTANHLESKAGNRGTRSLNGAPDSGNLPSNISRNGIYSPNNARLTQNYRSFISSQLDTETLAPNQIYAGYVTLGVDTLSQASNIKVIMNVDSEEHIFNIVRS</sequence>
<organism evidence="2 3">
    <name type="scientific">Aliiglaciecola litoralis</name>
    <dbReference type="NCBI Taxonomy" id="582857"/>
    <lineage>
        <taxon>Bacteria</taxon>
        <taxon>Pseudomonadati</taxon>
        <taxon>Pseudomonadota</taxon>
        <taxon>Gammaproteobacteria</taxon>
        <taxon>Alteromonadales</taxon>
        <taxon>Alteromonadaceae</taxon>
        <taxon>Aliiglaciecola</taxon>
    </lineage>
</organism>
<proteinExistence type="predicted"/>
<dbReference type="PROSITE" id="PS51257">
    <property type="entry name" value="PROKAR_LIPOPROTEIN"/>
    <property type="match status" value="1"/>
</dbReference>
<evidence type="ECO:0000313" key="3">
    <source>
        <dbReference type="Proteomes" id="UP001500359"/>
    </source>
</evidence>
<evidence type="ECO:0000313" key="2">
    <source>
        <dbReference type="EMBL" id="GAA0859781.1"/>
    </source>
</evidence>
<accession>A0ABP3X3R0</accession>
<dbReference type="RefSeq" id="WP_343862250.1">
    <property type="nucleotide sequence ID" value="NZ_BAAAFD010000014.1"/>
</dbReference>
<comment type="caution">
    <text evidence="2">The sequence shown here is derived from an EMBL/GenBank/DDBJ whole genome shotgun (WGS) entry which is preliminary data.</text>
</comment>
<dbReference type="Proteomes" id="UP001500359">
    <property type="component" value="Unassembled WGS sequence"/>
</dbReference>
<keyword evidence="3" id="KW-1185">Reference proteome</keyword>
<evidence type="ECO:0000256" key="1">
    <source>
        <dbReference type="SAM" id="MobiDB-lite"/>
    </source>
</evidence>